<organism evidence="2 3">
    <name type="scientific">Mycena citricolor</name>
    <dbReference type="NCBI Taxonomy" id="2018698"/>
    <lineage>
        <taxon>Eukaryota</taxon>
        <taxon>Fungi</taxon>
        <taxon>Dikarya</taxon>
        <taxon>Basidiomycota</taxon>
        <taxon>Agaricomycotina</taxon>
        <taxon>Agaricomycetes</taxon>
        <taxon>Agaricomycetidae</taxon>
        <taxon>Agaricales</taxon>
        <taxon>Marasmiineae</taxon>
        <taxon>Mycenaceae</taxon>
        <taxon>Mycena</taxon>
    </lineage>
</organism>
<comment type="caution">
    <text evidence="2">The sequence shown here is derived from an EMBL/GenBank/DDBJ whole genome shotgun (WGS) entry which is preliminary data.</text>
</comment>
<gene>
    <name evidence="2" type="ORF">MYCIT1_LOCUS1031</name>
</gene>
<reference evidence="2" key="1">
    <citation type="submission" date="2023-11" db="EMBL/GenBank/DDBJ databases">
        <authorList>
            <person name="De Vega J J."/>
            <person name="De Vega J J."/>
        </authorList>
    </citation>
    <scope>NUCLEOTIDE SEQUENCE</scope>
</reference>
<feature type="region of interest" description="Disordered" evidence="1">
    <location>
        <begin position="87"/>
        <end position="118"/>
    </location>
</feature>
<evidence type="ECO:0000313" key="3">
    <source>
        <dbReference type="Proteomes" id="UP001295794"/>
    </source>
</evidence>
<feature type="compositionally biased region" description="Basic residues" evidence="1">
    <location>
        <begin position="108"/>
        <end position="118"/>
    </location>
</feature>
<evidence type="ECO:0000256" key="1">
    <source>
        <dbReference type="SAM" id="MobiDB-lite"/>
    </source>
</evidence>
<dbReference type="EMBL" id="CAVNYO010000014">
    <property type="protein sequence ID" value="CAK5262375.1"/>
    <property type="molecule type" value="Genomic_DNA"/>
</dbReference>
<keyword evidence="3" id="KW-1185">Reference proteome</keyword>
<proteinExistence type="predicted"/>
<accession>A0AAD2Q0H8</accession>
<protein>
    <submittedName>
        <fullName evidence="2">Uncharacterized protein</fullName>
    </submittedName>
</protein>
<evidence type="ECO:0000313" key="2">
    <source>
        <dbReference type="EMBL" id="CAK5262375.1"/>
    </source>
</evidence>
<dbReference type="Proteomes" id="UP001295794">
    <property type="component" value="Unassembled WGS sequence"/>
</dbReference>
<name>A0AAD2Q0H8_9AGAR</name>
<sequence>MLVSRSLVPSLDDPRHHSSELLRVVNSRKRDVRDVLAQERAQGTPTFSDMKLQKPVLRHDGPKMRVMGLVSCDAPLLREAFGGRGIRRHAEERTEDDRAEPDAPAGRRVLRISRRWRE</sequence>
<dbReference type="AlphaFoldDB" id="A0AAD2Q0H8"/>